<evidence type="ECO:0000256" key="12">
    <source>
        <dbReference type="ARBA" id="ARBA00023172"/>
    </source>
</evidence>
<comment type="cofactor">
    <cofactor evidence="1">
        <name>Mg(2+)</name>
        <dbReference type="ChEBI" id="CHEBI:18420"/>
    </cofactor>
</comment>
<dbReference type="SUPFAM" id="SSF46785">
    <property type="entry name" value="Winged helix' DNA-binding domain"/>
    <property type="match status" value="1"/>
</dbReference>
<evidence type="ECO:0000256" key="4">
    <source>
        <dbReference type="ARBA" id="ARBA00022723"/>
    </source>
</evidence>
<dbReference type="SUPFAM" id="SSF47819">
    <property type="entry name" value="HRDC-like"/>
    <property type="match status" value="1"/>
</dbReference>
<dbReference type="InterPro" id="IPR011545">
    <property type="entry name" value="DEAD/DEAH_box_helicase_dom"/>
</dbReference>
<comment type="similarity">
    <text evidence="3">Belongs to the helicase family. RecQ subfamily.</text>
</comment>
<dbReference type="InterPro" id="IPR002121">
    <property type="entry name" value="HRDC_dom"/>
</dbReference>
<dbReference type="InterPro" id="IPR010997">
    <property type="entry name" value="HRDC-like_sf"/>
</dbReference>
<dbReference type="AlphaFoldDB" id="A0A1M6JF69"/>
<dbReference type="SMART" id="SM00956">
    <property type="entry name" value="RQC"/>
    <property type="match status" value="1"/>
</dbReference>
<dbReference type="GO" id="GO:0046872">
    <property type="term" value="F:metal ion binding"/>
    <property type="evidence" value="ECO:0007669"/>
    <property type="project" value="UniProtKB-KW"/>
</dbReference>
<dbReference type="PROSITE" id="PS50967">
    <property type="entry name" value="HRDC"/>
    <property type="match status" value="1"/>
</dbReference>
<gene>
    <name evidence="20" type="ORF">SAMN05444401_3078</name>
</gene>
<comment type="cofactor">
    <cofactor evidence="2">
        <name>Zn(2+)</name>
        <dbReference type="ChEBI" id="CHEBI:29105"/>
    </cofactor>
</comment>
<dbReference type="GO" id="GO:0009432">
    <property type="term" value="P:SOS response"/>
    <property type="evidence" value="ECO:0007669"/>
    <property type="project" value="UniProtKB-UniRule"/>
</dbReference>
<dbReference type="InterPro" id="IPR004589">
    <property type="entry name" value="DNA_helicase_ATP-dep_RecQ"/>
</dbReference>
<feature type="domain" description="HRDC" evidence="17">
    <location>
        <begin position="516"/>
        <end position="595"/>
    </location>
</feature>
<dbReference type="GO" id="GO:0005524">
    <property type="term" value="F:ATP binding"/>
    <property type="evidence" value="ECO:0007669"/>
    <property type="project" value="UniProtKB-KW"/>
</dbReference>
<dbReference type="GO" id="GO:0003677">
    <property type="term" value="F:DNA binding"/>
    <property type="evidence" value="ECO:0007669"/>
    <property type="project" value="UniProtKB-KW"/>
</dbReference>
<keyword evidence="10" id="KW-0067">ATP-binding</keyword>
<dbReference type="FunFam" id="3.40.50.300:FF:000296">
    <property type="entry name" value="ATP-dependent DNA helicase RecQ"/>
    <property type="match status" value="1"/>
</dbReference>
<dbReference type="EMBL" id="FQZO01000005">
    <property type="protein sequence ID" value="SHJ45343.1"/>
    <property type="molecule type" value="Genomic_DNA"/>
</dbReference>
<keyword evidence="7" id="KW-0378">Hydrolase</keyword>
<keyword evidence="11" id="KW-0238">DNA-binding</keyword>
<proteinExistence type="inferred from homology"/>
<dbReference type="GO" id="GO:0006310">
    <property type="term" value="P:DNA recombination"/>
    <property type="evidence" value="ECO:0007669"/>
    <property type="project" value="UniProtKB-UniRule"/>
</dbReference>
<keyword evidence="4" id="KW-0479">Metal-binding</keyword>
<evidence type="ECO:0000256" key="7">
    <source>
        <dbReference type="ARBA" id="ARBA00022801"/>
    </source>
</evidence>
<dbReference type="GO" id="GO:0009378">
    <property type="term" value="F:four-way junction helicase activity"/>
    <property type="evidence" value="ECO:0007669"/>
    <property type="project" value="TreeGrafter"/>
</dbReference>
<dbReference type="GO" id="GO:0043138">
    <property type="term" value="F:3'-5' DNA helicase activity"/>
    <property type="evidence" value="ECO:0007669"/>
    <property type="project" value="UniProtKB-EC"/>
</dbReference>
<organism evidence="20 21">
    <name type="scientific">Clostridium amylolyticum</name>
    <dbReference type="NCBI Taxonomy" id="1121298"/>
    <lineage>
        <taxon>Bacteria</taxon>
        <taxon>Bacillati</taxon>
        <taxon>Bacillota</taxon>
        <taxon>Clostridia</taxon>
        <taxon>Eubacteriales</taxon>
        <taxon>Clostridiaceae</taxon>
        <taxon>Clostridium</taxon>
    </lineage>
</organism>
<dbReference type="InterPro" id="IPR014001">
    <property type="entry name" value="Helicase_ATP-bd"/>
</dbReference>
<evidence type="ECO:0000256" key="8">
    <source>
        <dbReference type="ARBA" id="ARBA00022806"/>
    </source>
</evidence>
<comment type="catalytic activity">
    <reaction evidence="15">
        <text>Couples ATP hydrolysis with the unwinding of duplex DNA by translocating in the 3'-5' direction.</text>
        <dbReference type="EC" id="5.6.2.4"/>
    </reaction>
</comment>
<dbReference type="InterPro" id="IPR018982">
    <property type="entry name" value="RQC_domain"/>
</dbReference>
<dbReference type="GO" id="GO:0016787">
    <property type="term" value="F:hydrolase activity"/>
    <property type="evidence" value="ECO:0007669"/>
    <property type="project" value="UniProtKB-KW"/>
</dbReference>
<dbReference type="EC" id="5.6.2.4" evidence="16"/>
<dbReference type="GO" id="GO:0005737">
    <property type="term" value="C:cytoplasm"/>
    <property type="evidence" value="ECO:0007669"/>
    <property type="project" value="TreeGrafter"/>
</dbReference>
<evidence type="ECO:0000256" key="6">
    <source>
        <dbReference type="ARBA" id="ARBA00022763"/>
    </source>
</evidence>
<keyword evidence="8 20" id="KW-0347">Helicase</keyword>
<dbReference type="InterPro" id="IPR036388">
    <property type="entry name" value="WH-like_DNA-bd_sf"/>
</dbReference>
<dbReference type="GO" id="GO:0006281">
    <property type="term" value="P:DNA repair"/>
    <property type="evidence" value="ECO:0007669"/>
    <property type="project" value="UniProtKB-KW"/>
</dbReference>
<keyword evidence="12" id="KW-0233">DNA recombination</keyword>
<evidence type="ECO:0000313" key="21">
    <source>
        <dbReference type="Proteomes" id="UP000184080"/>
    </source>
</evidence>
<dbReference type="NCBIfam" id="TIGR00614">
    <property type="entry name" value="recQ_fam"/>
    <property type="match status" value="1"/>
</dbReference>
<evidence type="ECO:0000256" key="1">
    <source>
        <dbReference type="ARBA" id="ARBA00001946"/>
    </source>
</evidence>
<dbReference type="NCBIfam" id="TIGR01389">
    <property type="entry name" value="recQ"/>
    <property type="match status" value="1"/>
</dbReference>
<dbReference type="InterPro" id="IPR032284">
    <property type="entry name" value="RecQ_Zn-bd"/>
</dbReference>
<evidence type="ECO:0000256" key="5">
    <source>
        <dbReference type="ARBA" id="ARBA00022741"/>
    </source>
</evidence>
<evidence type="ECO:0000256" key="3">
    <source>
        <dbReference type="ARBA" id="ARBA00005446"/>
    </source>
</evidence>
<dbReference type="Proteomes" id="UP000184080">
    <property type="component" value="Unassembled WGS sequence"/>
</dbReference>
<dbReference type="Gene3D" id="3.40.50.300">
    <property type="entry name" value="P-loop containing nucleotide triphosphate hydrolases"/>
    <property type="match status" value="2"/>
</dbReference>
<dbReference type="PANTHER" id="PTHR13710">
    <property type="entry name" value="DNA HELICASE RECQ FAMILY MEMBER"/>
    <property type="match status" value="1"/>
</dbReference>
<dbReference type="GO" id="GO:0030894">
    <property type="term" value="C:replisome"/>
    <property type="evidence" value="ECO:0007669"/>
    <property type="project" value="TreeGrafter"/>
</dbReference>
<dbReference type="CDD" id="cd17920">
    <property type="entry name" value="DEXHc_RecQ"/>
    <property type="match status" value="1"/>
</dbReference>
<dbReference type="Pfam" id="PF00570">
    <property type="entry name" value="HRDC"/>
    <property type="match status" value="1"/>
</dbReference>
<evidence type="ECO:0000256" key="10">
    <source>
        <dbReference type="ARBA" id="ARBA00022840"/>
    </source>
</evidence>
<sequence>MMDKAFKVLKKYYGFHSFKEGQYKIVENILQGKDTFVIMPTGGGKSLCYQIPAVLFHGITLVISPLISLMKDQVDALKAMGISAAYINSTQTLEEINSILDDADIGVYKLIYIAPERLEFEAFCRALRRIHISQVAVDEAHCVSQWGHDFRPSYRNISPFINSLKVRPVVTAFTATATQAVKEDTVKLLGLNGAYFYPISLHRENLMLNVIETEGKEHKVNFIVDYLKDNINNCGIIYVSTRKEVDELYEYLSANQFSVGKYHGGMEDRDKNRFQEDFIYDNFNVMIATNAFGMGIDKSNIRFIIHYSLPKNIESYYQEIGRGGRDGDFCQCYLLFHPSDIALQEFLIKGSTSENRLQIEMSKLQAMQEYALYSGCYTNYILKYFGEPIIKDYCSTCSNCINNKELRDITLEAQMILSCIYRTKGKYGISVLIDILKGYTGPKIKEFNLNKLSTYGIMKEYNIKFIKDIINTLISQGYLDRKTGTYSMVSLNTKSFNILKGKEKLLTRIVAEESIMVNDVILFDILRRVRREIAAKEKVPPYIIFSDSVLMEMCKELPENHDDFLNIKGVGEKKSIKYGQDFLNAIKLYKTSKIS</sequence>
<evidence type="ECO:0000256" key="9">
    <source>
        <dbReference type="ARBA" id="ARBA00022833"/>
    </source>
</evidence>
<dbReference type="SMART" id="SM00490">
    <property type="entry name" value="HELICc"/>
    <property type="match status" value="1"/>
</dbReference>
<keyword evidence="13" id="KW-0234">DNA repair</keyword>
<evidence type="ECO:0000259" key="17">
    <source>
        <dbReference type="PROSITE" id="PS50967"/>
    </source>
</evidence>
<dbReference type="GO" id="GO:0006260">
    <property type="term" value="P:DNA replication"/>
    <property type="evidence" value="ECO:0007669"/>
    <property type="project" value="InterPro"/>
</dbReference>
<dbReference type="Pfam" id="PF00271">
    <property type="entry name" value="Helicase_C"/>
    <property type="match status" value="1"/>
</dbReference>
<keyword evidence="5" id="KW-0547">Nucleotide-binding</keyword>
<dbReference type="SUPFAM" id="SSF52540">
    <property type="entry name" value="P-loop containing nucleoside triphosphate hydrolases"/>
    <property type="match status" value="1"/>
</dbReference>
<evidence type="ECO:0000256" key="16">
    <source>
        <dbReference type="NCBIfam" id="TIGR01389"/>
    </source>
</evidence>
<dbReference type="STRING" id="1121298.SAMN05444401_3078"/>
<keyword evidence="6" id="KW-0227">DNA damage</keyword>
<dbReference type="SMART" id="SM00341">
    <property type="entry name" value="HRDC"/>
    <property type="match status" value="1"/>
</dbReference>
<protein>
    <recommendedName>
        <fullName evidence="16">DNA helicase RecQ</fullName>
        <ecNumber evidence="16">5.6.2.4</ecNumber>
    </recommendedName>
</protein>
<evidence type="ECO:0000259" key="19">
    <source>
        <dbReference type="PROSITE" id="PS51194"/>
    </source>
</evidence>
<dbReference type="Gene3D" id="1.10.150.80">
    <property type="entry name" value="HRDC domain"/>
    <property type="match status" value="1"/>
</dbReference>
<dbReference type="PROSITE" id="PS51192">
    <property type="entry name" value="HELICASE_ATP_BIND_1"/>
    <property type="match status" value="1"/>
</dbReference>
<dbReference type="GO" id="GO:0043590">
    <property type="term" value="C:bacterial nucleoid"/>
    <property type="evidence" value="ECO:0007669"/>
    <property type="project" value="TreeGrafter"/>
</dbReference>
<dbReference type="InterPro" id="IPR001650">
    <property type="entry name" value="Helicase_C-like"/>
</dbReference>
<dbReference type="Pfam" id="PF00270">
    <property type="entry name" value="DEAD"/>
    <property type="match status" value="1"/>
</dbReference>
<evidence type="ECO:0000256" key="2">
    <source>
        <dbReference type="ARBA" id="ARBA00001947"/>
    </source>
</evidence>
<dbReference type="SMART" id="SM00487">
    <property type="entry name" value="DEXDc"/>
    <property type="match status" value="1"/>
</dbReference>
<evidence type="ECO:0000256" key="15">
    <source>
        <dbReference type="ARBA" id="ARBA00034617"/>
    </source>
</evidence>
<dbReference type="PROSITE" id="PS51194">
    <property type="entry name" value="HELICASE_CTER"/>
    <property type="match status" value="1"/>
</dbReference>
<name>A0A1M6JF69_9CLOT</name>
<dbReference type="Pfam" id="PF16124">
    <property type="entry name" value="RecQ_Zn_bind"/>
    <property type="match status" value="1"/>
</dbReference>
<reference evidence="20 21" key="1">
    <citation type="submission" date="2016-11" db="EMBL/GenBank/DDBJ databases">
        <authorList>
            <person name="Jaros S."/>
            <person name="Januszkiewicz K."/>
            <person name="Wedrychowicz H."/>
        </authorList>
    </citation>
    <scope>NUCLEOTIDE SEQUENCE [LARGE SCALE GENOMIC DNA]</scope>
    <source>
        <strain evidence="20 21">DSM 21864</strain>
    </source>
</reference>
<evidence type="ECO:0000256" key="11">
    <source>
        <dbReference type="ARBA" id="ARBA00023125"/>
    </source>
</evidence>
<dbReference type="Gene3D" id="1.10.10.10">
    <property type="entry name" value="Winged helix-like DNA-binding domain superfamily/Winged helix DNA-binding domain"/>
    <property type="match status" value="1"/>
</dbReference>
<evidence type="ECO:0000259" key="18">
    <source>
        <dbReference type="PROSITE" id="PS51192"/>
    </source>
</evidence>
<keyword evidence="14" id="KW-0413">Isomerase</keyword>
<dbReference type="Pfam" id="PF09382">
    <property type="entry name" value="RQC"/>
    <property type="match status" value="1"/>
</dbReference>
<dbReference type="InterPro" id="IPR044876">
    <property type="entry name" value="HRDC_dom_sf"/>
</dbReference>
<dbReference type="PANTHER" id="PTHR13710:SF105">
    <property type="entry name" value="ATP-DEPENDENT DNA HELICASE Q1"/>
    <property type="match status" value="1"/>
</dbReference>
<dbReference type="InterPro" id="IPR036390">
    <property type="entry name" value="WH_DNA-bd_sf"/>
</dbReference>
<evidence type="ECO:0000256" key="14">
    <source>
        <dbReference type="ARBA" id="ARBA00023235"/>
    </source>
</evidence>
<feature type="domain" description="Helicase ATP-binding" evidence="18">
    <location>
        <begin position="26"/>
        <end position="195"/>
    </location>
</feature>
<evidence type="ECO:0000313" key="20">
    <source>
        <dbReference type="EMBL" id="SHJ45343.1"/>
    </source>
</evidence>
<keyword evidence="21" id="KW-1185">Reference proteome</keyword>
<keyword evidence="9" id="KW-0862">Zinc</keyword>
<evidence type="ECO:0000256" key="13">
    <source>
        <dbReference type="ARBA" id="ARBA00023204"/>
    </source>
</evidence>
<dbReference type="InterPro" id="IPR006293">
    <property type="entry name" value="DNA_helicase_ATP-dep_RecQ_bac"/>
</dbReference>
<dbReference type="InterPro" id="IPR027417">
    <property type="entry name" value="P-loop_NTPase"/>
</dbReference>
<accession>A0A1M6JF69</accession>
<feature type="domain" description="Helicase C-terminal" evidence="19">
    <location>
        <begin position="226"/>
        <end position="368"/>
    </location>
</feature>